<evidence type="ECO:0000256" key="6">
    <source>
        <dbReference type="PIRSR" id="PIRSR601548-4"/>
    </source>
</evidence>
<dbReference type="PRINTS" id="PR00791">
    <property type="entry name" value="PEPDIPTASEA"/>
</dbReference>
<keyword evidence="5 9" id="KW-0479">Metal-binding</keyword>
<evidence type="ECO:0000256" key="11">
    <source>
        <dbReference type="SAM" id="SignalP"/>
    </source>
</evidence>
<dbReference type="Proteomes" id="UP000002358">
    <property type="component" value="Chromosome 3"/>
</dbReference>
<dbReference type="EnsemblMetazoa" id="XM_032597809">
    <property type="protein sequence ID" value="XP_032453700"/>
    <property type="gene ID" value="LOC100678623"/>
</dbReference>
<feature type="transmembrane region" description="Helical" evidence="10">
    <location>
        <begin position="701"/>
        <end position="721"/>
    </location>
</feature>
<dbReference type="PANTHER" id="PTHR10514">
    <property type="entry name" value="ANGIOTENSIN-CONVERTING ENZYME"/>
    <property type="match status" value="1"/>
</dbReference>
<evidence type="ECO:0000256" key="4">
    <source>
        <dbReference type="ARBA" id="ARBA00023180"/>
    </source>
</evidence>
<comment type="cofactor">
    <cofactor evidence="9">
        <name>Zn(2+)</name>
        <dbReference type="ChEBI" id="CHEBI:29105"/>
    </cofactor>
    <text evidence="9">Binds 1 zinc ion per subunit.</text>
</comment>
<dbReference type="OrthoDB" id="7361988at2759"/>
<keyword evidence="10" id="KW-0812">Transmembrane</keyword>
<reference evidence="12" key="1">
    <citation type="submission" date="2021-01" db="UniProtKB">
        <authorList>
            <consortium name="EnsemblMetazoa"/>
        </authorList>
    </citation>
    <scope>IDENTIFICATION</scope>
</reference>
<keyword evidence="10" id="KW-0472">Membrane</keyword>
<evidence type="ECO:0000313" key="12">
    <source>
        <dbReference type="EnsemblMetazoa" id="XP_032453700"/>
    </source>
</evidence>
<comment type="similarity">
    <text evidence="1 8 9">Belongs to the peptidase M2 family.</text>
</comment>
<dbReference type="PROSITE" id="PS52011">
    <property type="entry name" value="PEPTIDASE_M2"/>
    <property type="match status" value="1"/>
</dbReference>
<protein>
    <recommendedName>
        <fullName evidence="9">Angiotensin-converting enzyme</fullName>
        <ecNumber evidence="9">3.4.-.-</ecNumber>
    </recommendedName>
</protein>
<name>A0A7M7QW88_NASVI</name>
<sequence length="736" mass="84320">MLRVWRCGAILGGLLLVCSLNNPLLVRAEEDEFDAGNFEIGLDRGIELSELEYEDQCKPVADAEWKLLHDAKNPSTLEQWEKALRQFASFKKRERQRMNDEFQETSDDESSALVYKFSVIKTPGDALLEDADYEKLVKFVGKNRVLRATSRYSNAGKNLTREEVEYLLSHNGKPEDKLRAWATWHQSFSSQLDDFPSVLQLVQKAAEANDQNDAKSYWELLTGESDAYSYFPMQLDRLTELRQTLVNFTGSRLAKKYNLELRKLDDKYLVPAHLLGSLSGSDWTHLAFDVAPKPQVFADIRTNLWEKRMMGRSLYKVASSLGKRFLGQSVSPYHQAESDFWGNSNFRAECPGSLVSFCKLEKIRVSTCNEPSIANYLAAHKNVAKILLHQMSSKFPILNDVNRYSVMEEAVAELFSILAASPAWLRNVGLMNASIGHEEAKLASLTITALDVLPRLAYYRTVDEWRLQAIENNETDPKKLTSDWWKHRLQNEFTYSEDGEPPTFLSDDHVASNKPYLSKILGIVLAFQMYENIMKSTDIRHEYFDKNSSNSNLVYMVQNNSENWKTLINTFMKIDSISPQHMSTFFEELEFYYQNQDYDESKNTTYDYNAKEIELEQLEKRYRKMAATTTTSTTTTTTTPKATTTTTTTTFRSVVVKTKIPKSQIKDSLLKSGESMKKPVDKELSFQEDNEESPKVNTSKAVWVVAAVLVATVTICIIAIFGRRRCNRTPKNRRYV</sequence>
<evidence type="ECO:0000256" key="8">
    <source>
        <dbReference type="PROSITE-ProRule" id="PRU01355"/>
    </source>
</evidence>
<dbReference type="GO" id="GO:0005615">
    <property type="term" value="C:extracellular space"/>
    <property type="evidence" value="ECO:0007669"/>
    <property type="project" value="TreeGrafter"/>
</dbReference>
<dbReference type="InParanoid" id="A0A7M7QW88"/>
<keyword evidence="5 9" id="KW-0862">Zinc</keyword>
<dbReference type="AlphaFoldDB" id="A0A7M7QW88"/>
<feature type="signal peptide" evidence="11">
    <location>
        <begin position="1"/>
        <end position="28"/>
    </location>
</feature>
<evidence type="ECO:0000256" key="2">
    <source>
        <dbReference type="ARBA" id="ARBA00022729"/>
    </source>
</evidence>
<dbReference type="KEGG" id="nvi:100678623"/>
<evidence type="ECO:0000256" key="1">
    <source>
        <dbReference type="ARBA" id="ARBA00008139"/>
    </source>
</evidence>
<dbReference type="Pfam" id="PF01401">
    <property type="entry name" value="Peptidase_M2"/>
    <property type="match status" value="1"/>
</dbReference>
<feature type="binding site" evidence="5">
    <location>
        <position position="409"/>
    </location>
    <ligand>
        <name>Zn(2+)</name>
        <dbReference type="ChEBI" id="CHEBI:29105"/>
        <label>1</label>
        <note>catalytic</note>
    </ligand>
</feature>
<keyword evidence="9" id="KW-0482">Metalloprotease</keyword>
<evidence type="ECO:0000256" key="5">
    <source>
        <dbReference type="PIRSR" id="PIRSR601548-3"/>
    </source>
</evidence>
<dbReference type="GO" id="GO:0008241">
    <property type="term" value="F:peptidyl-dipeptidase activity"/>
    <property type="evidence" value="ECO:0007669"/>
    <property type="project" value="InterPro"/>
</dbReference>
<evidence type="ECO:0000256" key="10">
    <source>
        <dbReference type="SAM" id="Phobius"/>
    </source>
</evidence>
<evidence type="ECO:0000256" key="7">
    <source>
        <dbReference type="PIRSR" id="PIRSR601548-8"/>
    </source>
</evidence>
<dbReference type="SUPFAM" id="SSF55486">
    <property type="entry name" value="Metalloproteases ('zincins'), catalytic domain"/>
    <property type="match status" value="1"/>
</dbReference>
<keyword evidence="4 9" id="KW-0325">Glycoprotein</keyword>
<evidence type="ECO:0000256" key="9">
    <source>
        <dbReference type="RuleBase" id="RU361144"/>
    </source>
</evidence>
<organism evidence="12 13">
    <name type="scientific">Nasonia vitripennis</name>
    <name type="common">Parasitic wasp</name>
    <dbReference type="NCBI Taxonomy" id="7425"/>
    <lineage>
        <taxon>Eukaryota</taxon>
        <taxon>Metazoa</taxon>
        <taxon>Ecdysozoa</taxon>
        <taxon>Arthropoda</taxon>
        <taxon>Hexapoda</taxon>
        <taxon>Insecta</taxon>
        <taxon>Pterygota</taxon>
        <taxon>Neoptera</taxon>
        <taxon>Endopterygota</taxon>
        <taxon>Hymenoptera</taxon>
        <taxon>Apocrita</taxon>
        <taxon>Proctotrupomorpha</taxon>
        <taxon>Chalcidoidea</taxon>
        <taxon>Pteromalidae</taxon>
        <taxon>Pteromalinae</taxon>
        <taxon>Nasonia</taxon>
    </lineage>
</organism>
<keyword evidence="2 11" id="KW-0732">Signal</keyword>
<dbReference type="GO" id="GO:0008237">
    <property type="term" value="F:metallopeptidase activity"/>
    <property type="evidence" value="ECO:0007669"/>
    <property type="project" value="UniProtKB-KW"/>
</dbReference>
<dbReference type="GO" id="GO:0006508">
    <property type="term" value="P:proteolysis"/>
    <property type="evidence" value="ECO:0007669"/>
    <property type="project" value="UniProtKB-KW"/>
</dbReference>
<dbReference type="RefSeq" id="XP_032453700.1">
    <property type="nucleotide sequence ID" value="XM_032597809.1"/>
</dbReference>
<accession>A0A7M7QW88</accession>
<dbReference type="GO" id="GO:0004180">
    <property type="term" value="F:carboxypeptidase activity"/>
    <property type="evidence" value="ECO:0007669"/>
    <property type="project" value="UniProtKB-KW"/>
</dbReference>
<dbReference type="EC" id="3.4.-.-" evidence="9"/>
<dbReference type="PANTHER" id="PTHR10514:SF44">
    <property type="entry name" value="ANGIOTENSIN-CONVERTING ENZYME-RELATED"/>
    <property type="match status" value="1"/>
</dbReference>
<dbReference type="GO" id="GO:0005886">
    <property type="term" value="C:plasma membrane"/>
    <property type="evidence" value="ECO:0007669"/>
    <property type="project" value="TreeGrafter"/>
</dbReference>
<evidence type="ECO:0000256" key="3">
    <source>
        <dbReference type="ARBA" id="ARBA00023157"/>
    </source>
</evidence>
<feature type="disulfide bond" evidence="6 8">
    <location>
        <begin position="350"/>
        <end position="368"/>
    </location>
</feature>
<keyword evidence="13" id="KW-1185">Reference proteome</keyword>
<dbReference type="InterPro" id="IPR001548">
    <property type="entry name" value="Peptidase_M2"/>
</dbReference>
<keyword evidence="10" id="KW-1133">Transmembrane helix</keyword>
<dbReference type="GeneID" id="100678623"/>
<feature type="chain" id="PRO_5029761279" description="Angiotensin-converting enzyme" evidence="11">
    <location>
        <begin position="29"/>
        <end position="736"/>
    </location>
</feature>
<dbReference type="SMR" id="A0A7M7QW88"/>
<comment type="caution">
    <text evidence="8">Lacks conserved residue(s) required for the propagation of feature annotation.</text>
</comment>
<dbReference type="OMA" id="VEEYWEM"/>
<dbReference type="GO" id="GO:0046872">
    <property type="term" value="F:metal ion binding"/>
    <property type="evidence" value="ECO:0007669"/>
    <property type="project" value="UniProtKB-KW"/>
</dbReference>
<proteinExistence type="inferred from homology"/>
<keyword evidence="9" id="KW-0378">Hydrolase</keyword>
<evidence type="ECO:0000313" key="13">
    <source>
        <dbReference type="Proteomes" id="UP000002358"/>
    </source>
</evidence>
<keyword evidence="3 6" id="KW-1015">Disulfide bond</keyword>
<feature type="binding site" evidence="7">
    <location>
        <position position="409"/>
    </location>
    <ligand>
        <name>Zn(2+)</name>
        <dbReference type="ChEBI" id="CHEBI:29105"/>
        <label>2</label>
        <note>catalytic</note>
    </ligand>
</feature>
<keyword evidence="9" id="KW-0645">Protease</keyword>
<keyword evidence="9" id="KW-0121">Carboxypeptidase</keyword>